<feature type="transmembrane region" description="Helical" evidence="2">
    <location>
        <begin position="159"/>
        <end position="181"/>
    </location>
</feature>
<reference evidence="3 4" key="1">
    <citation type="journal article" date="2024" name="Nat. Commun.">
        <title>Phylogenomics reveals the evolutionary origins of lichenization in chlorophyte algae.</title>
        <authorList>
            <person name="Puginier C."/>
            <person name="Libourel C."/>
            <person name="Otte J."/>
            <person name="Skaloud P."/>
            <person name="Haon M."/>
            <person name="Grisel S."/>
            <person name="Petersen M."/>
            <person name="Berrin J.G."/>
            <person name="Delaux P.M."/>
            <person name="Dal Grande F."/>
            <person name="Keller J."/>
        </authorList>
    </citation>
    <scope>NUCLEOTIDE SEQUENCE [LARGE SCALE GENOMIC DNA]</scope>
    <source>
        <strain evidence="3 4">SAG 2523</strain>
    </source>
</reference>
<evidence type="ECO:0000256" key="2">
    <source>
        <dbReference type="SAM" id="Phobius"/>
    </source>
</evidence>
<dbReference type="InterPro" id="IPR038900">
    <property type="entry name" value="TMC"/>
</dbReference>
<evidence type="ECO:0000256" key="1">
    <source>
        <dbReference type="SAM" id="MobiDB-lite"/>
    </source>
</evidence>
<dbReference type="AlphaFoldDB" id="A0AAW1T4G5"/>
<dbReference type="PANTHER" id="PTHR23302">
    <property type="entry name" value="TRANSMEMBRANE CHANNEL-RELATED"/>
    <property type="match status" value="1"/>
</dbReference>
<keyword evidence="4" id="KW-1185">Reference proteome</keyword>
<name>A0AAW1T4G5_9CHLO</name>
<keyword evidence="2" id="KW-0472">Membrane</keyword>
<dbReference type="GO" id="GO:0005886">
    <property type="term" value="C:plasma membrane"/>
    <property type="evidence" value="ECO:0007669"/>
    <property type="project" value="InterPro"/>
</dbReference>
<keyword evidence="2" id="KW-1133">Transmembrane helix</keyword>
<feature type="region of interest" description="Disordered" evidence="1">
    <location>
        <begin position="1"/>
        <end position="22"/>
    </location>
</feature>
<feature type="compositionally biased region" description="Polar residues" evidence="1">
    <location>
        <begin position="499"/>
        <end position="509"/>
    </location>
</feature>
<evidence type="ECO:0000313" key="4">
    <source>
        <dbReference type="Proteomes" id="UP001485043"/>
    </source>
</evidence>
<comment type="caution">
    <text evidence="3">The sequence shown here is derived from an EMBL/GenBank/DDBJ whole genome shotgun (WGS) entry which is preliminary data.</text>
</comment>
<proteinExistence type="predicted"/>
<protein>
    <submittedName>
        <fullName evidence="3">Uncharacterized protein</fullName>
    </submittedName>
</protein>
<gene>
    <name evidence="3" type="ORF">WJX84_002325</name>
</gene>
<dbReference type="EMBL" id="JALJOV010000324">
    <property type="protein sequence ID" value="KAK9864687.1"/>
    <property type="molecule type" value="Genomic_DNA"/>
</dbReference>
<organism evidence="3 4">
    <name type="scientific">Apatococcus fuscideae</name>
    <dbReference type="NCBI Taxonomy" id="2026836"/>
    <lineage>
        <taxon>Eukaryota</taxon>
        <taxon>Viridiplantae</taxon>
        <taxon>Chlorophyta</taxon>
        <taxon>core chlorophytes</taxon>
        <taxon>Trebouxiophyceae</taxon>
        <taxon>Chlorellales</taxon>
        <taxon>Chlorellaceae</taxon>
        <taxon>Apatococcus</taxon>
    </lineage>
</organism>
<dbReference type="PANTHER" id="PTHR23302:SF24">
    <property type="entry name" value="TMC DOMAIN-CONTAINING PROTEIN"/>
    <property type="match status" value="1"/>
</dbReference>
<feature type="region of interest" description="Disordered" evidence="1">
    <location>
        <begin position="488"/>
        <end position="509"/>
    </location>
</feature>
<sequence length="558" mass="61184">MAPQDLAIELPSSGQPEEAACSLPEGLPTAASFKRQKSLFERDFHQAINGIGPLPEEDPLLRLDRLQRQLAEAQAIVKALPAPAVTSNADLPRSQHQRRRDALANAKERLAELQRLPDAEGSPVEKLPRALRLPEKRLPLISLWDTAIAAIEARHGANALGLCILWPAQLALTGYLVYLIIQNRDWLTRHVGTSFAPTLALSLLNVTRTLVYNLYAIHQQEVDAASMLASGGHDLKDCDLQGGQVQANANCISGLVCCDAKCAAALGISSLQGKCVPGCEENVIGMIFYRYMITTGLLLSLSDIASSAFWKYIGQPYDFDAPQTKYFLAIFLLSPPRVRFSAQRTSTLAYFLLLGALVLCSIPLVFNMTWQRDRCGPNQGTSMRAALAAGIAASPRVVSQILRWVVDPMVLVSVAILLAFCLAVVLIQKHGKSKGLLAMRREFYRYRRDMQSKVVWMRRGGALGGIPNNMSFSTPHKSSLIPVARLDSGSQRMRHRTHSQTGQPPQNTLDRILSEDAEETEDGWEGPSHAHRTDMESAISVTARADSSAPLLRGSRNI</sequence>
<keyword evidence="2" id="KW-0812">Transmembrane</keyword>
<feature type="transmembrane region" description="Helical" evidence="2">
    <location>
        <begin position="347"/>
        <end position="366"/>
    </location>
</feature>
<dbReference type="Proteomes" id="UP001485043">
    <property type="component" value="Unassembled WGS sequence"/>
</dbReference>
<feature type="transmembrane region" description="Helical" evidence="2">
    <location>
        <begin position="409"/>
        <end position="427"/>
    </location>
</feature>
<evidence type="ECO:0000313" key="3">
    <source>
        <dbReference type="EMBL" id="KAK9864687.1"/>
    </source>
</evidence>
<accession>A0AAW1T4G5</accession>